<feature type="region of interest" description="Disordered" evidence="1">
    <location>
        <begin position="756"/>
        <end position="795"/>
    </location>
</feature>
<protein>
    <submittedName>
        <fullName evidence="3">Uncharacterized protein</fullName>
    </submittedName>
</protein>
<proteinExistence type="predicted"/>
<dbReference type="InterPro" id="IPR052918">
    <property type="entry name" value="Motility_Chemotaxis_Reg"/>
</dbReference>
<feature type="compositionally biased region" description="Basic and acidic residues" evidence="1">
    <location>
        <begin position="756"/>
        <end position="768"/>
    </location>
</feature>
<dbReference type="OMA" id="NDMSTEW"/>
<accession>K0TCE9</accession>
<dbReference type="PANTHER" id="PTHR35580:SF1">
    <property type="entry name" value="PHYTASE-LIKE DOMAIN-CONTAINING PROTEIN"/>
    <property type="match status" value="1"/>
</dbReference>
<keyword evidence="2" id="KW-1133">Transmembrane helix</keyword>
<evidence type="ECO:0000313" key="4">
    <source>
        <dbReference type="Proteomes" id="UP000266841"/>
    </source>
</evidence>
<sequence>MAISAVSSTVLGKPFGYQTGQYYDQPFRSETNNDDSYAGGMHYDPQHNLVYFTGSTFGTFFDSTRDLESQTLTAMGMSAAEAADSHLSSSGCFLGILKLPSGDGGNPELIYARRFGTSLNMEACSSIELLPGVSDSLLQNGAQFKLAMMGHVNPTPMTSAEVQQSERGQGDRSLRARGLQTSNRGGLLHSIAKTHPVTREGRAYSFLLDFDVSLTVDENFSIGDLPSDTTFSRAYGAFLGGCVFDSSPLVYSVAMTQNARDANQVYTVSLQSDDDFVNINPDFEKVVLQSKMLNANVENGVIERFDGTLGGAGGGGAELVGGVPVYGSDFYVRVQQLTVRSTAELMDVDPTYDEKIKQTFTEGWGFGFKLNDADDVRPSTIVYVKGRTPDNDFLLMGGTTRKNGELDAFVTKLVPPAPTPVVGQTSGSTVADALQDERTHPTNRIDSTTDRDETVTAVCLPPADAYGEVTHAFIVGSTSPRNGPSVAYMLKMRLNDMSTEWKQQIPSYHVGSHGGDVLGEGCAVTTYGSMVYLAGTIEGGSALNIGGASKDITPVGGRTDVFVVAFDTEFGNVQWAKQLGSVHDDKLARGGGIKVDGDGNAIILGSTRGMVQRSRGSSPRLPSDIFVMSLSRDDGSYINAPFPPESAQETQAQATMQDPQAQKYPSGEKPQPSTSNNDEGDGINWLPETEETKAETKRYFSAGAAAGLAIFVVMSVTIILAVTHFAVRYFKRRKMTQKQREGDIIRTWNNQGGDNFERRFLGGRRDSAGQENASSKGRNLAPVKRPPKYLEDDWDDGTRLITSRNSLSSPGSDGGGTGSGLYSTKIGLARKLSDENKDFLAGLRKEANAAMSRMVGCEEGSGAVAEDPRIDGGASIKSLLMQYRETKKGTLVEGRPNLPPPPPRLMKSDSDSADGLAEFTII</sequence>
<reference evidence="3 4" key="1">
    <citation type="journal article" date="2012" name="Genome Biol.">
        <title>Genome and low-iron response of an oceanic diatom adapted to chronic iron limitation.</title>
        <authorList>
            <person name="Lommer M."/>
            <person name="Specht M."/>
            <person name="Roy A.S."/>
            <person name="Kraemer L."/>
            <person name="Andreson R."/>
            <person name="Gutowska M.A."/>
            <person name="Wolf J."/>
            <person name="Bergner S.V."/>
            <person name="Schilhabel M.B."/>
            <person name="Klostermeier U.C."/>
            <person name="Beiko R.G."/>
            <person name="Rosenstiel P."/>
            <person name="Hippler M."/>
            <person name="Laroche J."/>
        </authorList>
    </citation>
    <scope>NUCLEOTIDE SEQUENCE [LARGE SCALE GENOMIC DNA]</scope>
    <source>
        <strain evidence="3 4">CCMP1005</strain>
    </source>
</reference>
<feature type="region of interest" description="Disordered" evidence="1">
    <location>
        <begin position="800"/>
        <end position="819"/>
    </location>
</feature>
<evidence type="ECO:0000256" key="1">
    <source>
        <dbReference type="SAM" id="MobiDB-lite"/>
    </source>
</evidence>
<feature type="region of interest" description="Disordered" evidence="1">
    <location>
        <begin position="637"/>
        <end position="685"/>
    </location>
</feature>
<evidence type="ECO:0000256" key="2">
    <source>
        <dbReference type="SAM" id="Phobius"/>
    </source>
</evidence>
<keyword evidence="2" id="KW-0472">Membrane</keyword>
<gene>
    <name evidence="3" type="ORF">THAOC_03460</name>
</gene>
<dbReference type="eggNOG" id="ENOG502T6W9">
    <property type="taxonomic scope" value="Eukaryota"/>
</dbReference>
<comment type="caution">
    <text evidence="3">The sequence shown here is derived from an EMBL/GenBank/DDBJ whole genome shotgun (WGS) entry which is preliminary data.</text>
</comment>
<keyword evidence="4" id="KW-1185">Reference proteome</keyword>
<dbReference type="AlphaFoldDB" id="K0TCE9"/>
<feature type="region of interest" description="Disordered" evidence="1">
    <location>
        <begin position="887"/>
        <end position="914"/>
    </location>
</feature>
<dbReference type="PANTHER" id="PTHR35580">
    <property type="entry name" value="CELL SURFACE GLYCOPROTEIN (S-LAYER PROTEIN)-LIKE PROTEIN"/>
    <property type="match status" value="1"/>
</dbReference>
<dbReference type="EMBL" id="AGNL01003327">
    <property type="protein sequence ID" value="EJK74839.1"/>
    <property type="molecule type" value="Genomic_DNA"/>
</dbReference>
<organism evidence="3 4">
    <name type="scientific">Thalassiosira oceanica</name>
    <name type="common">Marine diatom</name>
    <dbReference type="NCBI Taxonomy" id="159749"/>
    <lineage>
        <taxon>Eukaryota</taxon>
        <taxon>Sar</taxon>
        <taxon>Stramenopiles</taxon>
        <taxon>Ochrophyta</taxon>
        <taxon>Bacillariophyta</taxon>
        <taxon>Coscinodiscophyceae</taxon>
        <taxon>Thalassiosirophycidae</taxon>
        <taxon>Thalassiosirales</taxon>
        <taxon>Thalassiosiraceae</taxon>
        <taxon>Thalassiosira</taxon>
    </lineage>
</organism>
<feature type="compositionally biased region" description="Polar residues" evidence="1">
    <location>
        <begin position="647"/>
        <end position="660"/>
    </location>
</feature>
<feature type="transmembrane region" description="Helical" evidence="2">
    <location>
        <begin position="699"/>
        <end position="730"/>
    </location>
</feature>
<dbReference type="Proteomes" id="UP000266841">
    <property type="component" value="Unassembled WGS sequence"/>
</dbReference>
<evidence type="ECO:0000313" key="3">
    <source>
        <dbReference type="EMBL" id="EJK74839.1"/>
    </source>
</evidence>
<keyword evidence="2" id="KW-0812">Transmembrane</keyword>
<name>K0TCE9_THAOC</name>
<dbReference type="OrthoDB" id="193556at2759"/>